<dbReference type="EMBL" id="NGAF01000032">
    <property type="protein sequence ID" value="OXR40431.1"/>
    <property type="molecule type" value="Genomic_DNA"/>
</dbReference>
<sequence length="378" mass="39542">MNGPLAGIRVLELAGQGPTPLAGMMLADLGANIIRIDRPAGLAWSVPDPADDILGRGRRSIGLNLKDQRGVELFLRMVENADVLIEGYRPGVAERLGIGPTVCLERQPRLVYGRMTGWGQQGPLAAAAGHDINYLALSGALHAIGSAGGPPVPPLNLVADGSGGMMLAFGIACALNAVRASGVGQVIDAAMVDSVAVLMAPFYAHAVSGRWGERGTNLIDSGAPFYAVYPTADGEYVAVGALEPAFYRGLLKGLELEDIDPDQQMDRAGWPALRAAIAARFASRTRAEWTEIFADIDTCVSPVLSPAEAVTHPHYVARNGFLEVAGRPHPAPAPRFGHHPRSDPRPAPAIGADTDAILAELGLSPDEVAATRQDGIAS</sequence>
<dbReference type="PANTHER" id="PTHR48228">
    <property type="entry name" value="SUCCINYL-COA--D-CITRAMALATE COA-TRANSFERASE"/>
    <property type="match status" value="1"/>
</dbReference>
<keyword evidence="2" id="KW-0808">Transferase</keyword>
<feature type="region of interest" description="Disordered" evidence="1">
    <location>
        <begin position="327"/>
        <end position="352"/>
    </location>
</feature>
<dbReference type="Gene3D" id="3.40.50.10540">
    <property type="entry name" value="Crotonobetainyl-coa:carnitine coa-transferase, domain 1"/>
    <property type="match status" value="1"/>
</dbReference>
<name>A0A231GVD0_9NOCA</name>
<dbReference type="InterPro" id="IPR050509">
    <property type="entry name" value="CoA-transferase_III"/>
</dbReference>
<dbReference type="RefSeq" id="WP_039778556.1">
    <property type="nucleotide sequence ID" value="NZ_JAAXOR010000001.1"/>
</dbReference>
<evidence type="ECO:0000313" key="3">
    <source>
        <dbReference type="Proteomes" id="UP000215506"/>
    </source>
</evidence>
<dbReference type="InterPro" id="IPR044855">
    <property type="entry name" value="CoA-Trfase_III_dom3_sf"/>
</dbReference>
<dbReference type="Gene3D" id="3.30.1540.10">
    <property type="entry name" value="formyl-coa transferase, domain 3"/>
    <property type="match status" value="1"/>
</dbReference>
<dbReference type="InterPro" id="IPR003673">
    <property type="entry name" value="CoA-Trfase_fam_III"/>
</dbReference>
<dbReference type="SUPFAM" id="SSF89796">
    <property type="entry name" value="CoA-transferase family III (CaiB/BaiF)"/>
    <property type="match status" value="1"/>
</dbReference>
<dbReference type="GO" id="GO:0016740">
    <property type="term" value="F:transferase activity"/>
    <property type="evidence" value="ECO:0007669"/>
    <property type="project" value="UniProtKB-KW"/>
</dbReference>
<dbReference type="Proteomes" id="UP000215506">
    <property type="component" value="Unassembled WGS sequence"/>
</dbReference>
<dbReference type="Pfam" id="PF02515">
    <property type="entry name" value="CoA_transf_3"/>
    <property type="match status" value="1"/>
</dbReference>
<reference evidence="2 3" key="1">
    <citation type="submission" date="2017-07" db="EMBL/GenBank/DDBJ databases">
        <title>First draft Genome Sequence of Nocardia cerradoensis isolated from human infection.</title>
        <authorList>
            <person name="Carrasco G."/>
        </authorList>
    </citation>
    <scope>NUCLEOTIDE SEQUENCE [LARGE SCALE GENOMIC DNA]</scope>
    <source>
        <strain evidence="2 3">CNM20130759</strain>
    </source>
</reference>
<dbReference type="AlphaFoldDB" id="A0A231GVD0"/>
<dbReference type="EC" id="2.8.3.19" evidence="2"/>
<proteinExistence type="predicted"/>
<evidence type="ECO:0000313" key="2">
    <source>
        <dbReference type="EMBL" id="OXR40431.1"/>
    </source>
</evidence>
<dbReference type="PANTHER" id="PTHR48228:SF5">
    <property type="entry name" value="ALPHA-METHYLACYL-COA RACEMASE"/>
    <property type="match status" value="1"/>
</dbReference>
<gene>
    <name evidence="2" type="primary">uctC_5</name>
    <name evidence="2" type="ORF">B7C42_07489</name>
</gene>
<dbReference type="InterPro" id="IPR023606">
    <property type="entry name" value="CoA-Trfase_III_dom_1_sf"/>
</dbReference>
<organism evidence="2 3">
    <name type="scientific">Nocardia cerradoensis</name>
    <dbReference type="NCBI Taxonomy" id="85688"/>
    <lineage>
        <taxon>Bacteria</taxon>
        <taxon>Bacillati</taxon>
        <taxon>Actinomycetota</taxon>
        <taxon>Actinomycetes</taxon>
        <taxon>Mycobacteriales</taxon>
        <taxon>Nocardiaceae</taxon>
        <taxon>Nocardia</taxon>
    </lineage>
</organism>
<comment type="caution">
    <text evidence="2">The sequence shown here is derived from an EMBL/GenBank/DDBJ whole genome shotgun (WGS) entry which is preliminary data.</text>
</comment>
<accession>A0A231GVD0</accession>
<keyword evidence="3" id="KW-1185">Reference proteome</keyword>
<protein>
    <submittedName>
        <fullName evidence="2">Acetyl-CoA:oxalate CoA-transferase</fullName>
        <ecNumber evidence="2">2.8.3.19</ecNumber>
    </submittedName>
</protein>
<evidence type="ECO:0000256" key="1">
    <source>
        <dbReference type="SAM" id="MobiDB-lite"/>
    </source>
</evidence>